<accession>A0A0A5G5G3</accession>
<dbReference type="InterPro" id="IPR010096">
    <property type="entry name" value="NADH-Q_OxRdtase_suN/2"/>
</dbReference>
<name>A0A0A5G5G3_9BACI</name>
<feature type="transmembrane region" description="Helical" evidence="5">
    <location>
        <begin position="386"/>
        <end position="407"/>
    </location>
</feature>
<keyword evidence="9" id="KW-1185">Reference proteome</keyword>
<dbReference type="PANTHER" id="PTHR22773">
    <property type="entry name" value="NADH DEHYDROGENASE"/>
    <property type="match status" value="1"/>
</dbReference>
<dbReference type="Pfam" id="PF00361">
    <property type="entry name" value="Proton_antipo_M"/>
    <property type="match status" value="1"/>
</dbReference>
<reference evidence="8 9" key="1">
    <citation type="submission" date="2013-08" db="EMBL/GenBank/DDBJ databases">
        <authorList>
            <person name="Huang J."/>
            <person name="Wang G."/>
        </authorList>
    </citation>
    <scope>NUCLEOTIDE SEQUENCE [LARGE SCALE GENOMIC DNA]</scope>
    <source>
        <strain evidence="8 9">BH030004</strain>
    </source>
</reference>
<feature type="transmembrane region" description="Helical" evidence="5">
    <location>
        <begin position="81"/>
        <end position="101"/>
    </location>
</feature>
<feature type="transmembrane region" description="Helical" evidence="5">
    <location>
        <begin position="248"/>
        <end position="278"/>
    </location>
</feature>
<comment type="function">
    <text evidence="5">NDH-1 shuttles electrons from NADH, via FMN and iron-sulfur (Fe-S) centers, to quinones in the respiratory chain. The immediate electron acceptor for the enzyme in this species is believed to be a menaquinone. Couples the redox reaction to proton translocation (for every two electrons transferred, four hydrogen ions are translocated across the cytoplasmic membrane), and thus conserves the redox energy in a proton gradient.</text>
</comment>
<feature type="transmembrane region" description="Helical" evidence="5">
    <location>
        <begin position="427"/>
        <end position="446"/>
    </location>
</feature>
<evidence type="ECO:0000256" key="4">
    <source>
        <dbReference type="ARBA" id="ARBA00023136"/>
    </source>
</evidence>
<comment type="subcellular location">
    <subcellularLocation>
        <location evidence="1 5">Cell membrane</location>
        <topology evidence="1 5">Multi-pass membrane protein</topology>
    </subcellularLocation>
    <subcellularLocation>
        <location evidence="6">Membrane</location>
        <topology evidence="6">Multi-pass membrane protein</topology>
    </subcellularLocation>
</comment>
<keyword evidence="5" id="KW-1278">Translocase</keyword>
<evidence type="ECO:0000256" key="6">
    <source>
        <dbReference type="RuleBase" id="RU000320"/>
    </source>
</evidence>
<keyword evidence="5" id="KW-1003">Cell membrane</keyword>
<keyword evidence="4 5" id="KW-0472">Membrane</keyword>
<evidence type="ECO:0000313" key="8">
    <source>
        <dbReference type="EMBL" id="KGX87299.1"/>
    </source>
</evidence>
<keyword evidence="5" id="KW-0813">Transport</keyword>
<evidence type="ECO:0000256" key="1">
    <source>
        <dbReference type="ARBA" id="ARBA00004651"/>
    </source>
</evidence>
<dbReference type="EC" id="7.1.1.-" evidence="5"/>
<evidence type="ECO:0000259" key="7">
    <source>
        <dbReference type="Pfam" id="PF00361"/>
    </source>
</evidence>
<dbReference type="GO" id="GO:0048038">
    <property type="term" value="F:quinone binding"/>
    <property type="evidence" value="ECO:0007669"/>
    <property type="project" value="UniProtKB-KW"/>
</dbReference>
<dbReference type="Proteomes" id="UP000030403">
    <property type="component" value="Unassembled WGS sequence"/>
</dbReference>
<proteinExistence type="inferred from homology"/>
<dbReference type="eggNOG" id="COG1007">
    <property type="taxonomic scope" value="Bacteria"/>
</dbReference>
<evidence type="ECO:0000256" key="2">
    <source>
        <dbReference type="ARBA" id="ARBA00022692"/>
    </source>
</evidence>
<keyword evidence="5" id="KW-0874">Quinone</keyword>
<keyword evidence="3 5" id="KW-1133">Transmembrane helix</keyword>
<dbReference type="OrthoDB" id="9811718at2"/>
<feature type="transmembrane region" description="Helical" evidence="5">
    <location>
        <begin position="284"/>
        <end position="304"/>
    </location>
</feature>
<dbReference type="STRING" id="1385511.GCA_000425225_00339"/>
<dbReference type="InterPro" id="IPR001750">
    <property type="entry name" value="ND/Mrp_TM"/>
</dbReference>
<organism evidence="8 9">
    <name type="scientific">Pontibacillus marinus BH030004 = DSM 16465</name>
    <dbReference type="NCBI Taxonomy" id="1385511"/>
    <lineage>
        <taxon>Bacteria</taxon>
        <taxon>Bacillati</taxon>
        <taxon>Bacillota</taxon>
        <taxon>Bacilli</taxon>
        <taxon>Bacillales</taxon>
        <taxon>Bacillaceae</taxon>
        <taxon>Pontibacillus</taxon>
    </lineage>
</organism>
<protein>
    <recommendedName>
        <fullName evidence="5">NADH-quinone oxidoreductase subunit N</fullName>
        <ecNumber evidence="5">7.1.1.-</ecNumber>
    </recommendedName>
    <alternativeName>
        <fullName evidence="5">NADH dehydrogenase I subunit N</fullName>
    </alternativeName>
    <alternativeName>
        <fullName evidence="5">NDH-1 subunit N</fullName>
    </alternativeName>
</protein>
<comment type="subunit">
    <text evidence="5">NDH-1 is composed of 14 different subunits. Subunits NuoA, H, J, K, L, M, N constitute the membrane sector of the complex.</text>
</comment>
<dbReference type="GO" id="GO:0050136">
    <property type="term" value="F:NADH dehydrogenase (quinone) (non-electrogenic) activity"/>
    <property type="evidence" value="ECO:0007669"/>
    <property type="project" value="UniProtKB-UniRule"/>
</dbReference>
<feature type="transmembrane region" description="Helical" evidence="5">
    <location>
        <begin position="134"/>
        <end position="153"/>
    </location>
</feature>
<feature type="transmembrane region" description="Helical" evidence="5">
    <location>
        <begin position="43"/>
        <end position="61"/>
    </location>
</feature>
<gene>
    <name evidence="5" type="primary">nuoN</name>
    <name evidence="8" type="ORF">N783_10215</name>
</gene>
<dbReference type="NCBIfam" id="TIGR01770">
    <property type="entry name" value="NDH_I_N"/>
    <property type="match status" value="1"/>
</dbReference>
<dbReference type="RefSeq" id="WP_027447825.1">
    <property type="nucleotide sequence ID" value="NZ_AVPF01000025.1"/>
</dbReference>
<dbReference type="NCBIfam" id="NF004446">
    <property type="entry name" value="PRK05777.2-4"/>
    <property type="match status" value="1"/>
</dbReference>
<feature type="transmembrane region" description="Helical" evidence="5">
    <location>
        <begin position="12"/>
        <end position="34"/>
    </location>
</feature>
<comment type="similarity">
    <text evidence="5">Belongs to the complex I subunit 2 family.</text>
</comment>
<keyword evidence="2 5" id="KW-0812">Transmembrane</keyword>
<comment type="catalytic activity">
    <reaction evidence="5">
        <text>a quinone + NADH + 5 H(+)(in) = a quinol + NAD(+) + 4 H(+)(out)</text>
        <dbReference type="Rhea" id="RHEA:57888"/>
        <dbReference type="ChEBI" id="CHEBI:15378"/>
        <dbReference type="ChEBI" id="CHEBI:24646"/>
        <dbReference type="ChEBI" id="CHEBI:57540"/>
        <dbReference type="ChEBI" id="CHEBI:57945"/>
        <dbReference type="ChEBI" id="CHEBI:132124"/>
    </reaction>
</comment>
<dbReference type="GO" id="GO:0042773">
    <property type="term" value="P:ATP synthesis coupled electron transport"/>
    <property type="evidence" value="ECO:0007669"/>
    <property type="project" value="InterPro"/>
</dbReference>
<dbReference type="HAMAP" id="MF_00445">
    <property type="entry name" value="NDH1_NuoN_1"/>
    <property type="match status" value="1"/>
</dbReference>
<keyword evidence="8" id="KW-0830">Ubiquinone</keyword>
<feature type="transmembrane region" description="Helical" evidence="5">
    <location>
        <begin position="316"/>
        <end position="338"/>
    </location>
</feature>
<evidence type="ECO:0000313" key="9">
    <source>
        <dbReference type="Proteomes" id="UP000030403"/>
    </source>
</evidence>
<feature type="transmembrane region" description="Helical" evidence="5">
    <location>
        <begin position="212"/>
        <end position="236"/>
    </location>
</feature>
<evidence type="ECO:0000256" key="3">
    <source>
        <dbReference type="ARBA" id="ARBA00022989"/>
    </source>
</evidence>
<feature type="domain" description="NADH:quinone oxidoreductase/Mrp antiporter transmembrane" evidence="7">
    <location>
        <begin position="130"/>
        <end position="437"/>
    </location>
</feature>
<sequence>MDLDTLLQFEWSLMAPEFTILIVATVLSLLDLFLRKEVNRNHFAWLAMGGIALSFVFLLSQLGHESSMILFDTYRFDPFSISFKFVLLAGTFLVLLLSHSYKEAGEGGYRGEFYYLILIALLGGMMMASSADLITLFVGLEMLAIPSYILAGIQKRSTRSNESAMKYIINGGISTAITLFGFSYIYGLTGSTQLNVIAQNLSNITQSSAEGLAIMAFLITFVGLAFKISTVPFYMWTPDVYEGSPTPVTAFLSVVSKAAGFIIILRVFMSIFGGIAGIRLNETFLESMIIFIGVLASLTMIIGNTIALRQRNMKRLLAYSSIAHAGYLLVPFVALSPMAFESMWFYMIAYMFMTLGAFAVLQVLIRQSESEDLSIFSGLFHRSPGLAILMTIFLLSLAGIPGTAGFIGKLNIFLGALFTEPGNFTLVAIMLIATVISYIYYFGIFIQMFFRHAEFQTRIRLPKSISAVLVICAAGTIILGVLPGTLLDFYHQHIDFNELTGSLWK</sequence>
<dbReference type="AlphaFoldDB" id="A0A0A5G5G3"/>
<dbReference type="EMBL" id="AVPF01000025">
    <property type="protein sequence ID" value="KGX87299.1"/>
    <property type="molecule type" value="Genomic_DNA"/>
</dbReference>
<feature type="transmembrane region" description="Helical" evidence="5">
    <location>
        <begin position="467"/>
        <end position="487"/>
    </location>
</feature>
<dbReference type="GO" id="GO:0005886">
    <property type="term" value="C:plasma membrane"/>
    <property type="evidence" value="ECO:0007669"/>
    <property type="project" value="UniProtKB-SubCell"/>
</dbReference>
<feature type="transmembrane region" description="Helical" evidence="5">
    <location>
        <begin position="113"/>
        <end position="128"/>
    </location>
</feature>
<feature type="transmembrane region" description="Helical" evidence="5">
    <location>
        <begin position="165"/>
        <end position="186"/>
    </location>
</feature>
<comment type="caution">
    <text evidence="8">The sequence shown here is derived from an EMBL/GenBank/DDBJ whole genome shotgun (WGS) entry which is preliminary data.</text>
</comment>
<feature type="transmembrane region" description="Helical" evidence="5">
    <location>
        <begin position="344"/>
        <end position="365"/>
    </location>
</feature>
<keyword evidence="5" id="KW-0520">NAD</keyword>
<evidence type="ECO:0000256" key="5">
    <source>
        <dbReference type="HAMAP-Rule" id="MF_00445"/>
    </source>
</evidence>
<dbReference type="GO" id="GO:0008137">
    <property type="term" value="F:NADH dehydrogenase (ubiquinone) activity"/>
    <property type="evidence" value="ECO:0007669"/>
    <property type="project" value="InterPro"/>
</dbReference>